<dbReference type="GO" id="GO:0005783">
    <property type="term" value="C:endoplasmic reticulum"/>
    <property type="evidence" value="ECO:0007669"/>
    <property type="project" value="TreeGrafter"/>
</dbReference>
<name>A0A427XWE6_9TREE</name>
<evidence type="ECO:0000313" key="8">
    <source>
        <dbReference type="EMBL" id="RSH83162.1"/>
    </source>
</evidence>
<dbReference type="Proteomes" id="UP000279236">
    <property type="component" value="Unassembled WGS sequence"/>
</dbReference>
<feature type="transmembrane region" description="Helical" evidence="7">
    <location>
        <begin position="12"/>
        <end position="32"/>
    </location>
</feature>
<keyword evidence="4 7" id="KW-1133">Transmembrane helix</keyword>
<dbReference type="InterPro" id="IPR051645">
    <property type="entry name" value="PER33/POM33_regulator"/>
</dbReference>
<evidence type="ECO:0000256" key="1">
    <source>
        <dbReference type="ARBA" id="ARBA00004141"/>
    </source>
</evidence>
<dbReference type="InterPro" id="IPR005344">
    <property type="entry name" value="TMEM33/Pom33"/>
</dbReference>
<evidence type="ECO:0000256" key="4">
    <source>
        <dbReference type="ARBA" id="ARBA00022989"/>
    </source>
</evidence>
<dbReference type="STRING" id="105984.A0A427XWE6"/>
<evidence type="ECO:0000256" key="7">
    <source>
        <dbReference type="SAM" id="Phobius"/>
    </source>
</evidence>
<keyword evidence="5 7" id="KW-0472">Membrane</keyword>
<reference evidence="8 9" key="1">
    <citation type="submission" date="2018-11" db="EMBL/GenBank/DDBJ databases">
        <title>Genome sequence of Apiotrichum porosum DSM 27194.</title>
        <authorList>
            <person name="Aliyu H."/>
            <person name="Gorte O."/>
            <person name="Ochsenreither K."/>
        </authorList>
    </citation>
    <scope>NUCLEOTIDE SEQUENCE [LARGE SCALE GENOMIC DNA]</scope>
    <source>
        <strain evidence="8 9">DSM 27194</strain>
    </source>
</reference>
<accession>A0A427XWE6</accession>
<dbReference type="Pfam" id="PF03661">
    <property type="entry name" value="TMEM33_Pom33"/>
    <property type="match status" value="1"/>
</dbReference>
<sequence length="280" mass="30055">MPSVIDPHYLWAAGHLTVLFNSAYVILQTLLFRGTPVKCYRLVYIGALLSYSIVVFKSLGKPSGAAWLRRAFVDENAQYGLLAFYWLISKPINVSILPFATFSLFHCATFLRTNILPKFYPKVAAGAARPAPNWAENLGRQIQLWVKGNYDKAMNFVAYAELLILARSLLGAITFRSSFVTPIFLAHFIRLRYHASPFTRSAMDSITVRLDKLAAGHPGAVQNGWTTAKRLLGTWVGGTAAPHPAGAAPAAPAAAPAAAATGANPAAGAGGAGTGAQQRR</sequence>
<comment type="similarity">
    <text evidence="2">Belongs to the PER33/POM33 family.</text>
</comment>
<dbReference type="GO" id="GO:0061024">
    <property type="term" value="P:membrane organization"/>
    <property type="evidence" value="ECO:0007669"/>
    <property type="project" value="TreeGrafter"/>
</dbReference>
<protein>
    <recommendedName>
        <fullName evidence="10">Endoplasmic reticulum protein</fullName>
    </recommendedName>
</protein>
<dbReference type="PANTHER" id="PTHR12703:SF4">
    <property type="entry name" value="TRANSMEMBRANE PROTEIN 33"/>
    <property type="match status" value="1"/>
</dbReference>
<evidence type="ECO:0008006" key="10">
    <source>
        <dbReference type="Google" id="ProtNLM"/>
    </source>
</evidence>
<evidence type="ECO:0000256" key="6">
    <source>
        <dbReference type="SAM" id="MobiDB-lite"/>
    </source>
</evidence>
<dbReference type="GO" id="GO:0016020">
    <property type="term" value="C:membrane"/>
    <property type="evidence" value="ECO:0007669"/>
    <property type="project" value="UniProtKB-SubCell"/>
</dbReference>
<dbReference type="AlphaFoldDB" id="A0A427XWE6"/>
<feature type="region of interest" description="Disordered" evidence="6">
    <location>
        <begin position="259"/>
        <end position="280"/>
    </location>
</feature>
<dbReference type="RefSeq" id="XP_028477114.1">
    <property type="nucleotide sequence ID" value="XM_028622222.1"/>
</dbReference>
<evidence type="ECO:0000256" key="2">
    <source>
        <dbReference type="ARBA" id="ARBA00007322"/>
    </source>
</evidence>
<feature type="transmembrane region" description="Helical" evidence="7">
    <location>
        <begin position="92"/>
        <end position="111"/>
    </location>
</feature>
<proteinExistence type="inferred from homology"/>
<keyword evidence="9" id="KW-1185">Reference proteome</keyword>
<dbReference type="GeneID" id="39591364"/>
<feature type="transmembrane region" description="Helical" evidence="7">
    <location>
        <begin position="39"/>
        <end position="59"/>
    </location>
</feature>
<evidence type="ECO:0000313" key="9">
    <source>
        <dbReference type="Proteomes" id="UP000279236"/>
    </source>
</evidence>
<keyword evidence="3 7" id="KW-0812">Transmembrane</keyword>
<comment type="caution">
    <text evidence="8">The sequence shown here is derived from an EMBL/GenBank/DDBJ whole genome shotgun (WGS) entry which is preliminary data.</text>
</comment>
<dbReference type="PANTHER" id="PTHR12703">
    <property type="entry name" value="TRANSMEMBRANE PROTEIN 33"/>
    <property type="match status" value="1"/>
</dbReference>
<organism evidence="8 9">
    <name type="scientific">Apiotrichum porosum</name>
    <dbReference type="NCBI Taxonomy" id="105984"/>
    <lineage>
        <taxon>Eukaryota</taxon>
        <taxon>Fungi</taxon>
        <taxon>Dikarya</taxon>
        <taxon>Basidiomycota</taxon>
        <taxon>Agaricomycotina</taxon>
        <taxon>Tremellomycetes</taxon>
        <taxon>Trichosporonales</taxon>
        <taxon>Trichosporonaceae</taxon>
        <taxon>Apiotrichum</taxon>
    </lineage>
</organism>
<comment type="subcellular location">
    <subcellularLocation>
        <location evidence="1">Membrane</location>
        <topology evidence="1">Multi-pass membrane protein</topology>
    </subcellularLocation>
</comment>
<evidence type="ECO:0000256" key="3">
    <source>
        <dbReference type="ARBA" id="ARBA00022692"/>
    </source>
</evidence>
<dbReference type="OrthoDB" id="5581259at2759"/>
<dbReference type="EMBL" id="RSCE01000004">
    <property type="protein sequence ID" value="RSH83162.1"/>
    <property type="molecule type" value="Genomic_DNA"/>
</dbReference>
<evidence type="ECO:0000256" key="5">
    <source>
        <dbReference type="ARBA" id="ARBA00023136"/>
    </source>
</evidence>
<gene>
    <name evidence="8" type="ORF">EHS24_006821</name>
</gene>
<dbReference type="GO" id="GO:0071786">
    <property type="term" value="P:endoplasmic reticulum tubular network organization"/>
    <property type="evidence" value="ECO:0007669"/>
    <property type="project" value="TreeGrafter"/>
</dbReference>